<dbReference type="PROSITE" id="PS50237">
    <property type="entry name" value="HECT"/>
    <property type="match status" value="1"/>
</dbReference>
<dbReference type="SMART" id="SM00119">
    <property type="entry name" value="HECTc"/>
    <property type="match status" value="1"/>
</dbReference>
<name>A0A813LK32_POLGL</name>
<evidence type="ECO:0000256" key="1">
    <source>
        <dbReference type="ARBA" id="ARBA00022786"/>
    </source>
</evidence>
<feature type="active site" description="Glycyl thioester intermediate" evidence="2">
    <location>
        <position position="551"/>
    </location>
</feature>
<dbReference type="PANTHER" id="PTHR46654:SF1">
    <property type="entry name" value="E3 UBIQUITIN-PROTEIN LIGASE HECTD3"/>
    <property type="match status" value="1"/>
</dbReference>
<organism evidence="4 5">
    <name type="scientific">Polarella glacialis</name>
    <name type="common">Dinoflagellate</name>
    <dbReference type="NCBI Taxonomy" id="89957"/>
    <lineage>
        <taxon>Eukaryota</taxon>
        <taxon>Sar</taxon>
        <taxon>Alveolata</taxon>
        <taxon>Dinophyceae</taxon>
        <taxon>Suessiales</taxon>
        <taxon>Suessiaceae</taxon>
        <taxon>Polarella</taxon>
    </lineage>
</organism>
<protein>
    <recommendedName>
        <fullName evidence="3">HECT domain-containing protein</fullName>
    </recommendedName>
</protein>
<gene>
    <name evidence="4" type="ORF">PGLA2088_LOCUS45944</name>
</gene>
<dbReference type="InterPro" id="IPR000569">
    <property type="entry name" value="HECT_dom"/>
</dbReference>
<feature type="domain" description="HECT" evidence="3">
    <location>
        <begin position="243"/>
        <end position="588"/>
    </location>
</feature>
<dbReference type="InterPro" id="IPR042469">
    <property type="entry name" value="HECTD3"/>
</dbReference>
<dbReference type="Proteomes" id="UP000626109">
    <property type="component" value="Unassembled WGS sequence"/>
</dbReference>
<reference evidence="4" key="1">
    <citation type="submission" date="2021-02" db="EMBL/GenBank/DDBJ databases">
        <authorList>
            <person name="Dougan E. K."/>
            <person name="Rhodes N."/>
            <person name="Thang M."/>
            <person name="Chan C."/>
        </authorList>
    </citation>
    <scope>NUCLEOTIDE SEQUENCE</scope>
</reference>
<dbReference type="GO" id="GO:0004842">
    <property type="term" value="F:ubiquitin-protein transferase activity"/>
    <property type="evidence" value="ECO:0007669"/>
    <property type="project" value="InterPro"/>
</dbReference>
<dbReference type="Gene3D" id="3.90.1750.10">
    <property type="entry name" value="Hect, E3 ligase catalytic domains"/>
    <property type="match status" value="1"/>
</dbReference>
<dbReference type="AlphaFoldDB" id="A0A813LK32"/>
<dbReference type="EMBL" id="CAJNNW010035978">
    <property type="protein sequence ID" value="CAE8731219.1"/>
    <property type="molecule type" value="Genomic_DNA"/>
</dbReference>
<evidence type="ECO:0000256" key="2">
    <source>
        <dbReference type="PROSITE-ProRule" id="PRU00104"/>
    </source>
</evidence>
<keyword evidence="1 2" id="KW-0833">Ubl conjugation pathway</keyword>
<evidence type="ECO:0000313" key="5">
    <source>
        <dbReference type="Proteomes" id="UP000626109"/>
    </source>
</evidence>
<accession>A0A813LK32</accession>
<dbReference type="Gene3D" id="3.30.2410.10">
    <property type="entry name" value="Hect, E3 ligase catalytic domain"/>
    <property type="match status" value="1"/>
</dbReference>
<proteinExistence type="predicted"/>
<evidence type="ECO:0000313" key="4">
    <source>
        <dbReference type="EMBL" id="CAE8731219.1"/>
    </source>
</evidence>
<dbReference type="Pfam" id="PF00632">
    <property type="entry name" value="HECT"/>
    <property type="match status" value="1"/>
</dbReference>
<dbReference type="PANTHER" id="PTHR46654">
    <property type="entry name" value="E3 UBIQUITIN-PROTEIN LIGASE HECTD3"/>
    <property type="match status" value="1"/>
</dbReference>
<sequence length="598" mass="66548">MSLQHSTATARTLGLAQVLSWGVASGKGIEVQEPPFRSELKAPRIEALREELLQVASGSVEQGASGLEGAKKQAAELLLSSVSASSSAPSAVQRCCLRLSEELLQLAGEGRSENAAASAVLEDSIDRMFCATVSGMLYFRFLVILELNWSVKEDLLPFIDLAAPSSSPYGKLLSYLKPRLLGHLKYAQFQQILQRTKYEGSAPGIILNRKAAMTARERGKVDWEFRRSLTGQFMSELRKHSGSPKLFRRPWLSRFVKVQFKGEGGEDAGGLYREALDAVTNELHSKLLPLFVPCPNAVAEVGENRDGWVLNPRANSLECVRALEFVGQLIGLALRTGDLLPFSLAPFTWKGIVGDERKREDVRAIDIFAEKHLAMLSKPEVLGEEMLSSIVGQFAYPDVTGEEIELMEGGRDISVTAETAPKFARLLLNNRLTFDHLQMQALRRGLATVVPLDLLRLWSWQDLQERICGVKEVDVECLKRHTTYKNCTPSGVHVGYLWQALESFSQKERRSFLRFVWGRGSLPAAEKWERQFTVQLLSDSDDSRLPCSHTCFFTLDLPSFSSAEVCREKLLYCITNCVAIDADGAAARSLNWDEDEED</sequence>
<dbReference type="Gene3D" id="3.30.2160.10">
    <property type="entry name" value="Hect, E3 ligase catalytic domain"/>
    <property type="match status" value="1"/>
</dbReference>
<dbReference type="InterPro" id="IPR035983">
    <property type="entry name" value="Hect_E3_ubiquitin_ligase"/>
</dbReference>
<evidence type="ECO:0000259" key="3">
    <source>
        <dbReference type="PROSITE" id="PS50237"/>
    </source>
</evidence>
<comment type="caution">
    <text evidence="4">The sequence shown here is derived from an EMBL/GenBank/DDBJ whole genome shotgun (WGS) entry which is preliminary data.</text>
</comment>
<dbReference type="SUPFAM" id="SSF56204">
    <property type="entry name" value="Hect, E3 ligase catalytic domain"/>
    <property type="match status" value="1"/>
</dbReference>